<protein>
    <recommendedName>
        <fullName evidence="8">AXH domain-containing protein</fullName>
    </recommendedName>
</protein>
<reference evidence="9" key="1">
    <citation type="journal article" date="2023" name="IScience">
        <title>Live-bearing cockroach genome reveals convergent evolutionary mechanisms linked to viviparity in insects and beyond.</title>
        <authorList>
            <person name="Fouks B."/>
            <person name="Harrison M.C."/>
            <person name="Mikhailova A.A."/>
            <person name="Marchal E."/>
            <person name="English S."/>
            <person name="Carruthers M."/>
            <person name="Jennings E.C."/>
            <person name="Chiamaka E.L."/>
            <person name="Frigard R.A."/>
            <person name="Pippel M."/>
            <person name="Attardo G.M."/>
            <person name="Benoit J.B."/>
            <person name="Bornberg-Bauer E."/>
            <person name="Tobe S.S."/>
        </authorList>
    </citation>
    <scope>NUCLEOTIDE SEQUENCE</scope>
    <source>
        <strain evidence="9">Stay&amp;Tobe</strain>
    </source>
</reference>
<keyword evidence="2" id="KW-0678">Repressor</keyword>
<name>A0AAD8A222_DIPPU</name>
<keyword evidence="4" id="KW-0238">DNA-binding</keyword>
<accession>A0AAD8A222</accession>
<evidence type="ECO:0000256" key="4">
    <source>
        <dbReference type="ARBA" id="ARBA00023125"/>
    </source>
</evidence>
<keyword evidence="3" id="KW-0805">Transcription regulation</keyword>
<dbReference type="GO" id="GO:0003677">
    <property type="term" value="F:DNA binding"/>
    <property type="evidence" value="ECO:0007669"/>
    <property type="project" value="UniProtKB-KW"/>
</dbReference>
<evidence type="ECO:0000256" key="3">
    <source>
        <dbReference type="ARBA" id="ARBA00023015"/>
    </source>
</evidence>
<sequence>MKLSVLVLSMTMAFLEPFLLSNKSSPEFLRPLPKPAPVISPRCNGSTLNGYRVPPPRPGAVNLVNKEEDECAYRGIYPPHLPPNYHFPGGPYGALYPGHYTPLLPPQPSFVPSCTPVVKPGQSLLRPNKEVPLKHRILQDVPKKRAVSVLNTNFTKGSLIQLANGELRRVEDMRTEDFVTSAERSPALRLDPSTVVRIQEGAGGAAKLTLSYGEYHTQVEFESSLEHPFFVFGQGWASCSPERTLHCYGLKCQRLQVGDVCVSLTPRTKNSCKRLEPPRKRRWSAPDQFCN</sequence>
<dbReference type="InterPro" id="IPR043404">
    <property type="entry name" value="ATAXIN1-like"/>
</dbReference>
<feature type="chain" id="PRO_5041967766" description="AXH domain-containing protein" evidence="7">
    <location>
        <begin position="18"/>
        <end position="291"/>
    </location>
</feature>
<evidence type="ECO:0000256" key="6">
    <source>
        <dbReference type="ARBA" id="ARBA00023242"/>
    </source>
</evidence>
<dbReference type="Pfam" id="PF08517">
    <property type="entry name" value="AXH"/>
    <property type="match status" value="1"/>
</dbReference>
<feature type="non-terminal residue" evidence="9">
    <location>
        <position position="1"/>
    </location>
</feature>
<reference evidence="9" key="2">
    <citation type="submission" date="2023-05" db="EMBL/GenBank/DDBJ databases">
        <authorList>
            <person name="Fouks B."/>
        </authorList>
    </citation>
    <scope>NUCLEOTIDE SEQUENCE</scope>
    <source>
        <strain evidence="9">Stay&amp;Tobe</strain>
        <tissue evidence="9">Testes</tissue>
    </source>
</reference>
<evidence type="ECO:0000256" key="1">
    <source>
        <dbReference type="ARBA" id="ARBA00004123"/>
    </source>
</evidence>
<evidence type="ECO:0000313" key="9">
    <source>
        <dbReference type="EMBL" id="KAJ9590958.1"/>
    </source>
</evidence>
<dbReference type="SUPFAM" id="SSF102031">
    <property type="entry name" value="AXH domain"/>
    <property type="match status" value="1"/>
</dbReference>
<proteinExistence type="predicted"/>
<comment type="caution">
    <text evidence="9">The sequence shown here is derived from an EMBL/GenBank/DDBJ whole genome shotgun (WGS) entry which is preliminary data.</text>
</comment>
<keyword evidence="6" id="KW-0539">Nucleus</keyword>
<dbReference type="InterPro" id="IPR036096">
    <property type="entry name" value="Ataxin_AXH_dom_sf"/>
</dbReference>
<dbReference type="GO" id="GO:0006355">
    <property type="term" value="P:regulation of DNA-templated transcription"/>
    <property type="evidence" value="ECO:0007669"/>
    <property type="project" value="InterPro"/>
</dbReference>
<dbReference type="PROSITE" id="PS51148">
    <property type="entry name" value="AXH"/>
    <property type="match status" value="1"/>
</dbReference>
<evidence type="ECO:0000256" key="5">
    <source>
        <dbReference type="ARBA" id="ARBA00023163"/>
    </source>
</evidence>
<evidence type="ECO:0000256" key="7">
    <source>
        <dbReference type="SAM" id="SignalP"/>
    </source>
</evidence>
<keyword evidence="7" id="KW-0732">Signal</keyword>
<keyword evidence="5" id="KW-0804">Transcription</keyword>
<evidence type="ECO:0000313" key="10">
    <source>
        <dbReference type="Proteomes" id="UP001233999"/>
    </source>
</evidence>
<dbReference type="PANTHER" id="PTHR13392">
    <property type="entry name" value="ATAXIN 1"/>
    <property type="match status" value="1"/>
</dbReference>
<dbReference type="InterPro" id="IPR003652">
    <property type="entry name" value="Ataxin_AXH_dom"/>
</dbReference>
<dbReference type="Gene3D" id="2.170.16.10">
    <property type="entry name" value="Hedgehog/Intein (Hint) domain"/>
    <property type="match status" value="1"/>
</dbReference>
<dbReference type="PANTHER" id="PTHR13392:SF13">
    <property type="entry name" value="AXH DOMAIN-CONTAINING PROTEIN"/>
    <property type="match status" value="1"/>
</dbReference>
<feature type="signal peptide" evidence="7">
    <location>
        <begin position="1"/>
        <end position="17"/>
    </location>
</feature>
<evidence type="ECO:0000256" key="2">
    <source>
        <dbReference type="ARBA" id="ARBA00022491"/>
    </source>
</evidence>
<dbReference type="SMART" id="SM00536">
    <property type="entry name" value="AXH"/>
    <property type="match status" value="1"/>
</dbReference>
<dbReference type="GO" id="GO:0003723">
    <property type="term" value="F:RNA binding"/>
    <property type="evidence" value="ECO:0007669"/>
    <property type="project" value="InterPro"/>
</dbReference>
<dbReference type="GO" id="GO:0005634">
    <property type="term" value="C:nucleus"/>
    <property type="evidence" value="ECO:0007669"/>
    <property type="project" value="UniProtKB-SubCell"/>
</dbReference>
<feature type="domain" description="AXH" evidence="8">
    <location>
        <begin position="142"/>
        <end position="272"/>
    </location>
</feature>
<gene>
    <name evidence="9" type="ORF">L9F63_016002</name>
</gene>
<dbReference type="EMBL" id="JASPKZ010004176">
    <property type="protein sequence ID" value="KAJ9590958.1"/>
    <property type="molecule type" value="Genomic_DNA"/>
</dbReference>
<keyword evidence="10" id="KW-1185">Reference proteome</keyword>
<comment type="subcellular location">
    <subcellularLocation>
        <location evidence="1">Nucleus</location>
    </subcellularLocation>
</comment>
<evidence type="ECO:0000259" key="8">
    <source>
        <dbReference type="PROSITE" id="PS51148"/>
    </source>
</evidence>
<organism evidence="9 10">
    <name type="scientific">Diploptera punctata</name>
    <name type="common">Pacific beetle cockroach</name>
    <dbReference type="NCBI Taxonomy" id="6984"/>
    <lineage>
        <taxon>Eukaryota</taxon>
        <taxon>Metazoa</taxon>
        <taxon>Ecdysozoa</taxon>
        <taxon>Arthropoda</taxon>
        <taxon>Hexapoda</taxon>
        <taxon>Insecta</taxon>
        <taxon>Pterygota</taxon>
        <taxon>Neoptera</taxon>
        <taxon>Polyneoptera</taxon>
        <taxon>Dictyoptera</taxon>
        <taxon>Blattodea</taxon>
        <taxon>Blaberoidea</taxon>
        <taxon>Blaberidae</taxon>
        <taxon>Diplopterinae</taxon>
        <taxon>Diploptera</taxon>
    </lineage>
</organism>
<dbReference type="Proteomes" id="UP001233999">
    <property type="component" value="Unassembled WGS sequence"/>
</dbReference>
<dbReference type="AlphaFoldDB" id="A0AAD8A222"/>